<dbReference type="InterPro" id="IPR009057">
    <property type="entry name" value="Homeodomain-like_sf"/>
</dbReference>
<dbReference type="AlphaFoldDB" id="A0A7G9RXM4"/>
<dbReference type="InterPro" id="IPR010921">
    <property type="entry name" value="Trp_repressor/repl_initiator"/>
</dbReference>
<evidence type="ECO:0000256" key="2">
    <source>
        <dbReference type="SAM" id="Coils"/>
    </source>
</evidence>
<feature type="coiled-coil region" evidence="2">
    <location>
        <begin position="185"/>
        <end position="219"/>
    </location>
</feature>
<dbReference type="SUPFAM" id="SSF46689">
    <property type="entry name" value="Homeodomain-like"/>
    <property type="match status" value="2"/>
</dbReference>
<evidence type="ECO:0000313" key="7">
    <source>
        <dbReference type="EMBL" id="QNN60595.1"/>
    </source>
</evidence>
<dbReference type="GO" id="GO:0043565">
    <property type="term" value="F:sequence-specific DNA binding"/>
    <property type="evidence" value="ECO:0007669"/>
    <property type="project" value="InterPro"/>
</dbReference>
<dbReference type="InterPro" id="IPR055247">
    <property type="entry name" value="InsJ-like_HTH"/>
</dbReference>
<dbReference type="GO" id="GO:0004803">
    <property type="term" value="F:transposase activity"/>
    <property type="evidence" value="ECO:0007669"/>
    <property type="project" value="InterPro"/>
</dbReference>
<dbReference type="KEGG" id="eio:H9L01_01040"/>
<dbReference type="InterPro" id="IPR002514">
    <property type="entry name" value="Transposase_8"/>
</dbReference>
<evidence type="ECO:0000313" key="9">
    <source>
        <dbReference type="EMBL" id="QNN60987.1"/>
    </source>
</evidence>
<dbReference type="GO" id="GO:0006313">
    <property type="term" value="P:DNA transposition"/>
    <property type="evidence" value="ECO:0007669"/>
    <property type="project" value="InterPro"/>
</dbReference>
<dbReference type="RefSeq" id="WP_187533385.1">
    <property type="nucleotide sequence ID" value="NZ_CP060715.1"/>
</dbReference>
<dbReference type="KEGG" id="eio:H9L01_07725"/>
<evidence type="ECO:0000313" key="8">
    <source>
        <dbReference type="EMBL" id="QNN60879.1"/>
    </source>
</evidence>
<evidence type="ECO:0000313" key="5">
    <source>
        <dbReference type="EMBL" id="QNN60349.1"/>
    </source>
</evidence>
<name>A0A7G9RXM4_9FIRM</name>
<dbReference type="Pfam" id="PF13518">
    <property type="entry name" value="HTH_28"/>
    <property type="match status" value="1"/>
</dbReference>
<evidence type="ECO:0000313" key="4">
    <source>
        <dbReference type="EMBL" id="QNN60253.1"/>
    </source>
</evidence>
<dbReference type="EMBL" id="CP060715">
    <property type="protein sequence ID" value="QNN60553.1"/>
    <property type="molecule type" value="Genomic_DNA"/>
</dbReference>
<dbReference type="PANTHER" id="PTHR33795">
    <property type="entry name" value="INSERTION ELEMENT IS150 PROTEIN INSJ"/>
    <property type="match status" value="1"/>
</dbReference>
<dbReference type="Pfam" id="PF01527">
    <property type="entry name" value="HTH_Tnp_1"/>
    <property type="match status" value="1"/>
</dbReference>
<dbReference type="SUPFAM" id="SSF48295">
    <property type="entry name" value="TrpR-like"/>
    <property type="match status" value="1"/>
</dbReference>
<dbReference type="KEGG" id="eio:H9L01_09295"/>
<accession>A0A7G9RXM4</accession>
<dbReference type="InterPro" id="IPR052057">
    <property type="entry name" value="IS150/IS1296_orfA-like"/>
</dbReference>
<dbReference type="PANTHER" id="PTHR33795:SF1">
    <property type="entry name" value="INSERTION ELEMENT IS150 PROTEIN INSJ"/>
    <property type="match status" value="1"/>
</dbReference>
<dbReference type="EMBL" id="CP060715">
    <property type="protein sequence ID" value="QNN60595.1"/>
    <property type="molecule type" value="Genomic_DNA"/>
</dbReference>
<evidence type="ECO:0000256" key="1">
    <source>
        <dbReference type="ARBA" id="ARBA00038232"/>
    </source>
</evidence>
<gene>
    <name evidence="8" type="ORF">H9L01_00430</name>
    <name evidence="9" type="ORF">H9L01_01040</name>
    <name evidence="4" type="ORF">H9L01_07725</name>
    <name evidence="5" type="ORF">H9L01_08220</name>
    <name evidence="6" type="ORF">H9L01_09295</name>
    <name evidence="7" type="ORF">H9L01_09525</name>
</gene>
<evidence type="ECO:0000313" key="10">
    <source>
        <dbReference type="Proteomes" id="UP000515928"/>
    </source>
</evidence>
<dbReference type="EMBL" id="CP060715">
    <property type="protein sequence ID" value="QNN60253.1"/>
    <property type="molecule type" value="Genomic_DNA"/>
</dbReference>
<evidence type="ECO:0000259" key="3">
    <source>
        <dbReference type="Pfam" id="PF13518"/>
    </source>
</evidence>
<organism evidence="5 10">
    <name type="scientific">Erysipelothrix inopinata</name>
    <dbReference type="NCBI Taxonomy" id="225084"/>
    <lineage>
        <taxon>Bacteria</taxon>
        <taxon>Bacillati</taxon>
        <taxon>Bacillota</taxon>
        <taxon>Erysipelotrichia</taxon>
        <taxon>Erysipelotrichales</taxon>
        <taxon>Erysipelotrichaceae</taxon>
        <taxon>Erysipelothrix</taxon>
    </lineage>
</organism>
<reference evidence="5 10" key="1">
    <citation type="submission" date="2020-08" db="EMBL/GenBank/DDBJ databases">
        <title>Genome sequence of Erysipelothrix inopinata DSM 15511T.</title>
        <authorList>
            <person name="Hyun D.-W."/>
            <person name="Bae J.-W."/>
        </authorList>
    </citation>
    <scope>NUCLEOTIDE SEQUENCE [LARGE SCALE GENOMIC DNA]</scope>
    <source>
        <strain evidence="5 10">DSM 15511</strain>
    </source>
</reference>
<dbReference type="KEGG" id="eio:H9L01_09525"/>
<protein>
    <submittedName>
        <fullName evidence="5">Helix-turn-helix domain-containing protein</fullName>
    </submittedName>
</protein>
<dbReference type="EMBL" id="CP060715">
    <property type="protein sequence ID" value="QNN60987.1"/>
    <property type="molecule type" value="Genomic_DNA"/>
</dbReference>
<sequence length="234" mass="27730">MGRKNKYPAEIKEQVVKEYLNGIKGAMEISQELSINPGTLRRWVKKYQIVGVEAFSYKPRNKSYSKELKESAIQDYLEGLGSLADIIIKYDISSDEVLRGWINKYNRLETIKDYDPKGEVYMTKGRKTTIEERQEIVAHCIEHDYDYKGTAELYGLSYAQVYQWVQKYNEIGYEGLLDKRGKRKQEDQLSNEERLERKIKQLERELELKERENILLKKVKEIEGRRYSPKQNKK</sequence>
<evidence type="ECO:0000313" key="6">
    <source>
        <dbReference type="EMBL" id="QNN60553.1"/>
    </source>
</evidence>
<feature type="domain" description="Insertion element IS150 protein InsJ-like helix-turn-helix" evidence="3">
    <location>
        <begin position="132"/>
        <end position="184"/>
    </location>
</feature>
<keyword evidence="10" id="KW-1185">Reference proteome</keyword>
<dbReference type="KEGG" id="eio:H9L01_00430"/>
<dbReference type="KEGG" id="eio:H9L01_08220"/>
<dbReference type="Gene3D" id="1.10.10.10">
    <property type="entry name" value="Winged helix-like DNA-binding domain superfamily/Winged helix DNA-binding domain"/>
    <property type="match status" value="3"/>
</dbReference>
<dbReference type="EMBL" id="CP060715">
    <property type="protein sequence ID" value="QNN60349.1"/>
    <property type="molecule type" value="Genomic_DNA"/>
</dbReference>
<comment type="similarity">
    <text evidence="1">Belongs to the IS150/IS1296 orfA family.</text>
</comment>
<dbReference type="InterPro" id="IPR036388">
    <property type="entry name" value="WH-like_DNA-bd_sf"/>
</dbReference>
<keyword evidence="2" id="KW-0175">Coiled coil</keyword>
<dbReference type="EMBL" id="CP060715">
    <property type="protein sequence ID" value="QNN60879.1"/>
    <property type="molecule type" value="Genomic_DNA"/>
</dbReference>
<proteinExistence type="inferred from homology"/>
<dbReference type="Proteomes" id="UP000515928">
    <property type="component" value="Chromosome"/>
</dbReference>